<proteinExistence type="predicted"/>
<keyword evidence="1" id="KW-0472">Membrane</keyword>
<reference evidence="2" key="1">
    <citation type="journal article" date="2021" name="Proc. Natl. Acad. Sci. U.S.A.">
        <title>A Catalog of Tens of Thousands of Viruses from Human Metagenomes Reveals Hidden Associations with Chronic Diseases.</title>
        <authorList>
            <person name="Tisza M.J."/>
            <person name="Buck C.B."/>
        </authorList>
    </citation>
    <scope>NUCLEOTIDE SEQUENCE</scope>
    <source>
        <strain evidence="2">CtTDf8</strain>
    </source>
</reference>
<dbReference type="EMBL" id="BK016093">
    <property type="protein sequence ID" value="DAF94487.1"/>
    <property type="molecule type" value="Genomic_DNA"/>
</dbReference>
<evidence type="ECO:0000256" key="1">
    <source>
        <dbReference type="SAM" id="Phobius"/>
    </source>
</evidence>
<organism evidence="2">
    <name type="scientific">Siphoviridae sp. ctTDf8</name>
    <dbReference type="NCBI Taxonomy" id="2825517"/>
    <lineage>
        <taxon>Viruses</taxon>
        <taxon>Duplodnaviria</taxon>
        <taxon>Heunggongvirae</taxon>
        <taxon>Uroviricota</taxon>
        <taxon>Caudoviricetes</taxon>
    </lineage>
</organism>
<evidence type="ECO:0000313" key="2">
    <source>
        <dbReference type="EMBL" id="DAF94487.1"/>
    </source>
</evidence>
<keyword evidence="1" id="KW-0812">Transmembrane</keyword>
<name>A0A8S5UJ38_9CAUD</name>
<accession>A0A8S5UJ38</accession>
<keyword evidence="1" id="KW-1133">Transmembrane helix</keyword>
<sequence>MRKCRRCGRELSDEDITCPYCTAVEKNNAAVNGVMLDGIALKDGDEADRKYQEQRNGCAICGRKLKSDWKKEHGICVPCNLVNEGEDGNREKKRGNNNVAKNNGGGFLSVIGGAVLLIFAFKMIAGDSSGGITSNATSGQDTVRAQVTTAESAIPLEDQLEAIGISSENLSSDADILRMCGIKSIAKAEKKSDSYNRVTYVVGEPEDRVITLMVRDGRLFYAGVNGKDVCTQSGVVAKADDYLEEHEIDDATEEKIKSAMTDAIKSSVKYPDTVSVYKREWKIDRRGNTYTVYAYAAYSDALSNEQKEHFYATLEDRGGNVEVLKMDTWNSLKNEAQTLLGTEYGNNIISRAQNYAYSNEAGCKYLRRMIDFSKILVDKGIKPIIANVTASSLTLMCDSIASDIGFDDSEIYRRLYNAYVYDDLEGLSVLGVDLPE</sequence>
<protein>
    <submittedName>
        <fullName evidence="2">Zinc ribbon domain protein</fullName>
    </submittedName>
</protein>
<feature type="transmembrane region" description="Helical" evidence="1">
    <location>
        <begin position="104"/>
        <end position="125"/>
    </location>
</feature>